<evidence type="ECO:0000256" key="6">
    <source>
        <dbReference type="ARBA" id="ARBA00023242"/>
    </source>
</evidence>
<keyword evidence="10" id="KW-1185">Reference proteome</keyword>
<evidence type="ECO:0000313" key="9">
    <source>
        <dbReference type="EMBL" id="GMM34295.1"/>
    </source>
</evidence>
<dbReference type="GO" id="GO:0005684">
    <property type="term" value="C:U2-type spliceosomal complex"/>
    <property type="evidence" value="ECO:0007669"/>
    <property type="project" value="UniProtKB-ARBA"/>
</dbReference>
<protein>
    <recommendedName>
        <fullName evidence="3">Pre-mRNA-splicing factor ISY1</fullName>
    </recommendedName>
    <alternativeName>
        <fullName evidence="7">Pre-mRNA-splicing factor isy1</fullName>
    </alternativeName>
</protein>
<evidence type="ECO:0000256" key="8">
    <source>
        <dbReference type="SAM" id="MobiDB-lite"/>
    </source>
</evidence>
<keyword evidence="4" id="KW-0747">Spliceosome</keyword>
<evidence type="ECO:0000256" key="3">
    <source>
        <dbReference type="ARBA" id="ARBA00019194"/>
    </source>
</evidence>
<evidence type="ECO:0000256" key="1">
    <source>
        <dbReference type="ARBA" id="ARBA00004123"/>
    </source>
</evidence>
<feature type="region of interest" description="Disordered" evidence="8">
    <location>
        <begin position="239"/>
        <end position="264"/>
    </location>
</feature>
<keyword evidence="4" id="KW-0507">mRNA processing</keyword>
<sequence length="335" mass="39285">MRVVIEMYDTRVCKSPNSTNKGIMSRNKEKAQSLLHQLEDKRALDLGYININKLRRPRNVATVKDVKMAEKWRGQVNQEINSKILKLYDDMINDYQIRDLNDQVNKLFREKSAWEYRIKELGGPNYMKFSSHTNKDEFVVRNYRYFGRAKELKEVKQLIQLRNKEMGEMHKKSKNSELEYFNKKLVYDKQNKISFEYYGYDMLADSEMSISVDDDIRAEISDVLGEEFIPNDTKSSILYSHSTNGSKASTTTESTDGLNDPENNLSKSLMKKLMQEYSKSDTLKKYQGDNHVDKINENFMKVLLNDNCYEIPSIKDTEVFLVERKKMLMLKSLGL</sequence>
<dbReference type="RefSeq" id="XP_064851295.1">
    <property type="nucleotide sequence ID" value="XM_064995223.1"/>
</dbReference>
<dbReference type="GO" id="GO:0000974">
    <property type="term" value="C:Prp19 complex"/>
    <property type="evidence" value="ECO:0007669"/>
    <property type="project" value="UniProtKB-ARBA"/>
</dbReference>
<evidence type="ECO:0000256" key="2">
    <source>
        <dbReference type="ARBA" id="ARBA00007002"/>
    </source>
</evidence>
<comment type="caution">
    <text evidence="9">The sequence shown here is derived from an EMBL/GenBank/DDBJ whole genome shotgun (WGS) entry which is preliminary data.</text>
</comment>
<reference evidence="9 10" key="1">
    <citation type="journal article" date="2023" name="Elife">
        <title>Identification of key yeast species and microbe-microbe interactions impacting larval growth of Drosophila in the wild.</title>
        <authorList>
            <person name="Mure A."/>
            <person name="Sugiura Y."/>
            <person name="Maeda R."/>
            <person name="Honda K."/>
            <person name="Sakurai N."/>
            <person name="Takahashi Y."/>
            <person name="Watada M."/>
            <person name="Katoh T."/>
            <person name="Gotoh A."/>
            <person name="Gotoh Y."/>
            <person name="Taniguchi I."/>
            <person name="Nakamura K."/>
            <person name="Hayashi T."/>
            <person name="Katayama T."/>
            <person name="Uemura T."/>
            <person name="Hattori Y."/>
        </authorList>
    </citation>
    <scope>NUCLEOTIDE SEQUENCE [LARGE SCALE GENOMIC DNA]</scope>
    <source>
        <strain evidence="9 10">SC-9</strain>
    </source>
</reference>
<evidence type="ECO:0000256" key="4">
    <source>
        <dbReference type="ARBA" id="ARBA00022728"/>
    </source>
</evidence>
<evidence type="ECO:0000313" key="10">
    <source>
        <dbReference type="Proteomes" id="UP001360560"/>
    </source>
</evidence>
<dbReference type="InterPro" id="IPR009360">
    <property type="entry name" value="Isy1"/>
</dbReference>
<evidence type="ECO:0000256" key="7">
    <source>
        <dbReference type="ARBA" id="ARBA00073166"/>
    </source>
</evidence>
<accession>A0AAV5QIT7</accession>
<dbReference type="Proteomes" id="UP001360560">
    <property type="component" value="Unassembled WGS sequence"/>
</dbReference>
<name>A0AAV5QIT7_9ASCO</name>
<dbReference type="AlphaFoldDB" id="A0AAV5QIT7"/>
<dbReference type="SUPFAM" id="SSF140102">
    <property type="entry name" value="ISY1 domain-like"/>
    <property type="match status" value="1"/>
</dbReference>
<dbReference type="FunFam" id="1.10.287.660:FF:000001">
    <property type="entry name" value="pre-mRNA-splicing factor ISY1 homolog"/>
    <property type="match status" value="1"/>
</dbReference>
<dbReference type="PANTHER" id="PTHR13021">
    <property type="entry name" value="PRE-MRNA-SPLICING FACTOR ISY1"/>
    <property type="match status" value="1"/>
</dbReference>
<comment type="similarity">
    <text evidence="2">Belongs to the ISY1 family.</text>
</comment>
<dbReference type="InterPro" id="IPR029012">
    <property type="entry name" value="Helix_hairpin_bin_sf"/>
</dbReference>
<gene>
    <name evidence="9" type="ORF">DASC09_016200</name>
</gene>
<dbReference type="Gene3D" id="1.10.287.660">
    <property type="entry name" value="Helix hairpin bin"/>
    <property type="match status" value="1"/>
</dbReference>
<dbReference type="EMBL" id="BTFZ01000002">
    <property type="protein sequence ID" value="GMM34295.1"/>
    <property type="molecule type" value="Genomic_DNA"/>
</dbReference>
<organism evidence="9 10">
    <name type="scientific">Saccharomycopsis crataegensis</name>
    <dbReference type="NCBI Taxonomy" id="43959"/>
    <lineage>
        <taxon>Eukaryota</taxon>
        <taxon>Fungi</taxon>
        <taxon>Dikarya</taxon>
        <taxon>Ascomycota</taxon>
        <taxon>Saccharomycotina</taxon>
        <taxon>Saccharomycetes</taxon>
        <taxon>Saccharomycopsidaceae</taxon>
        <taxon>Saccharomycopsis</taxon>
    </lineage>
</organism>
<dbReference type="GeneID" id="90072274"/>
<keyword evidence="6" id="KW-0539">Nucleus</keyword>
<keyword evidence="5" id="KW-0508">mRNA splicing</keyword>
<comment type="subcellular location">
    <subcellularLocation>
        <location evidence="1">Nucleus</location>
    </subcellularLocation>
</comment>
<dbReference type="GO" id="GO:0000350">
    <property type="term" value="P:generation of catalytic spliceosome for second transesterification step"/>
    <property type="evidence" value="ECO:0007669"/>
    <property type="project" value="InterPro"/>
</dbReference>
<dbReference type="GO" id="GO:0071014">
    <property type="term" value="C:post-mRNA release spliceosomal complex"/>
    <property type="evidence" value="ECO:0007669"/>
    <property type="project" value="UniProtKB-ARBA"/>
</dbReference>
<dbReference type="InterPro" id="IPR037200">
    <property type="entry name" value="Isy1_sf"/>
</dbReference>
<evidence type="ECO:0000256" key="5">
    <source>
        <dbReference type="ARBA" id="ARBA00023187"/>
    </source>
</evidence>
<dbReference type="Pfam" id="PF06246">
    <property type="entry name" value="Isy1"/>
    <property type="match status" value="1"/>
</dbReference>
<proteinExistence type="inferred from homology"/>